<dbReference type="SUPFAM" id="SSF82171">
    <property type="entry name" value="DPP6 N-terminal domain-like"/>
    <property type="match status" value="1"/>
</dbReference>
<evidence type="ECO:0000313" key="6">
    <source>
        <dbReference type="Proteomes" id="UP001064971"/>
    </source>
</evidence>
<dbReference type="RefSeq" id="WP_264776035.1">
    <property type="nucleotide sequence ID" value="NZ_AP026560.1"/>
</dbReference>
<feature type="compositionally biased region" description="Basic and acidic residues" evidence="3">
    <location>
        <begin position="43"/>
        <end position="52"/>
    </location>
</feature>
<dbReference type="InterPro" id="IPR011659">
    <property type="entry name" value="WD40"/>
</dbReference>
<dbReference type="PANTHER" id="PTHR42776">
    <property type="entry name" value="SERINE PEPTIDASE S9 FAMILY MEMBER"/>
    <property type="match status" value="1"/>
</dbReference>
<dbReference type="InterPro" id="IPR011042">
    <property type="entry name" value="6-blade_b-propeller_TolB-like"/>
</dbReference>
<evidence type="ECO:0000259" key="4">
    <source>
        <dbReference type="Pfam" id="PF00326"/>
    </source>
</evidence>
<evidence type="ECO:0000313" key="5">
    <source>
        <dbReference type="EMBL" id="BDP40148.1"/>
    </source>
</evidence>
<evidence type="ECO:0000256" key="3">
    <source>
        <dbReference type="SAM" id="MobiDB-lite"/>
    </source>
</evidence>
<organism evidence="5 6">
    <name type="scientific">Deinococcus aetherius</name>
    <dbReference type="NCBI Taxonomy" id="200252"/>
    <lineage>
        <taxon>Bacteria</taxon>
        <taxon>Thermotogati</taxon>
        <taxon>Deinococcota</taxon>
        <taxon>Deinococci</taxon>
        <taxon>Deinococcales</taxon>
        <taxon>Deinococcaceae</taxon>
        <taxon>Deinococcus</taxon>
    </lineage>
</organism>
<dbReference type="Gene3D" id="3.40.50.1820">
    <property type="entry name" value="alpha/beta hydrolase"/>
    <property type="match status" value="1"/>
</dbReference>
<evidence type="ECO:0000256" key="2">
    <source>
        <dbReference type="ARBA" id="ARBA00022825"/>
    </source>
</evidence>
<reference evidence="5" key="1">
    <citation type="submission" date="2022-07" db="EMBL/GenBank/DDBJ databases">
        <title>Complete Genome Sequence of the Radioresistant Bacterium Deinococcus aetherius ST0316, Isolated from the Air Dust collected in Lower Stratosphere above Japan.</title>
        <authorList>
            <person name="Satoh K."/>
            <person name="Hagiwara K."/>
            <person name="Katsumata K."/>
            <person name="Kubo A."/>
            <person name="Yokobori S."/>
            <person name="Yamagishi A."/>
            <person name="Oono Y."/>
            <person name="Narumi I."/>
        </authorList>
    </citation>
    <scope>NUCLEOTIDE SEQUENCE</scope>
    <source>
        <strain evidence="5">ST0316</strain>
    </source>
</reference>
<keyword evidence="2" id="KW-0720">Serine protease</keyword>
<dbReference type="InterPro" id="IPR001375">
    <property type="entry name" value="Peptidase_S9_cat"/>
</dbReference>
<feature type="domain" description="Peptidase S9 prolyl oligopeptidase catalytic" evidence="4">
    <location>
        <begin position="442"/>
        <end position="653"/>
    </location>
</feature>
<evidence type="ECO:0000256" key="1">
    <source>
        <dbReference type="ARBA" id="ARBA00022801"/>
    </source>
</evidence>
<keyword evidence="2" id="KW-0645">Protease</keyword>
<proteinExistence type="predicted"/>
<dbReference type="InterPro" id="IPR029058">
    <property type="entry name" value="AB_hydrolase_fold"/>
</dbReference>
<feature type="region of interest" description="Disordered" evidence="3">
    <location>
        <begin position="39"/>
        <end position="89"/>
    </location>
</feature>
<sequence length="673" mass="74887">MTPTPPLPGPESLLALVFPSDPQVSADGQGVFFVLSRVEEEDPARREEDFPKPRYRSNIWQSEGGEARQLTRGEGRDSSPRPSPDGGTLALVREERGEKGQLFLLPLRSGEARRVTRFKGPVTDVTWSPDGRFLAFLSTGDDEDRRDERGEARVITRPRYRFNGRDWLPERPARLWLYDVAADELREWHAPGVEVTAYAWWPDSRGVLLVSSETEEGAAQWRQEAYTLGLDGTRTRLTRWNSAIVSATPHPDGERFVLVGRPEGKGSSEDPHLFLVEQGGSWRRLDVHFENGGWDRPVVNLVNGDCHVGAFPERPMWLDGDTLLFPSTVGGSCGLFRLGLDGTVTPHDHREDGVISAFTARGGGVALIRERADRFPEVELNGAQVTDLHARLPLPARAPGRVCFINDLGEGEGWVLLPDGDGRVPALLSIHGGPHTAYGHGFVHEFQLLAARGYGVCYSNPRGSVGYGQAWSSDIHGRWGSVDMDDLLAFFDVCLTSFPRLDGERAGVMGGSYGGYMTNWITAHTTHFRAAITDRSICNLISFGGTSDIGMRFWDDELGLNFHRREDVPRLWDMSPLKHVEDVRTPTLIVHSVLDHRCPVEQAEQWYAALRLHGVPVRFVRFPGEDHELSRSGRPDRRVGRLEEYLAWLDGHLLGEAGEEGGPLGFGHHTSRS</sequence>
<feature type="compositionally biased region" description="Basic and acidic residues" evidence="3">
    <location>
        <begin position="65"/>
        <end position="79"/>
    </location>
</feature>
<gene>
    <name evidence="5" type="ORF">DAETH_01170</name>
</gene>
<dbReference type="EMBL" id="AP026560">
    <property type="protein sequence ID" value="BDP40148.1"/>
    <property type="molecule type" value="Genomic_DNA"/>
</dbReference>
<keyword evidence="6" id="KW-1185">Reference proteome</keyword>
<protein>
    <submittedName>
        <fullName evidence="5">Peptidase S9</fullName>
    </submittedName>
</protein>
<dbReference type="Proteomes" id="UP001064971">
    <property type="component" value="Chromosome"/>
</dbReference>
<dbReference type="Pfam" id="PF07676">
    <property type="entry name" value="PD40"/>
    <property type="match status" value="2"/>
</dbReference>
<keyword evidence="1" id="KW-0378">Hydrolase</keyword>
<dbReference type="PANTHER" id="PTHR42776:SF27">
    <property type="entry name" value="DIPEPTIDYL PEPTIDASE FAMILY MEMBER 6"/>
    <property type="match status" value="1"/>
</dbReference>
<accession>A0ABN6RDM3</accession>
<dbReference type="Pfam" id="PF00326">
    <property type="entry name" value="Peptidase_S9"/>
    <property type="match status" value="1"/>
</dbReference>
<dbReference type="Gene3D" id="2.120.10.30">
    <property type="entry name" value="TolB, C-terminal domain"/>
    <property type="match status" value="2"/>
</dbReference>
<name>A0ABN6RDM3_9DEIO</name>
<dbReference type="SUPFAM" id="SSF53474">
    <property type="entry name" value="alpha/beta-Hydrolases"/>
    <property type="match status" value="1"/>
</dbReference>